<sequence>MVKDRQILPLFQEYLSIFPAVGLLGPRQVGKTTLVKNLILEKESLYLDLEKASDRAKLVDAELFLKAHADKTVILDEIQLMPELFAELRSLIDEQREPGRFILLGSASPDLIRKSADSLAGRIGYLELTPFYLGEIDSDELQKLWIRGGFPLSFLAKSDRESQLWRQNFIKTYLERDLAQIGLSTDPRLVERFWMMLANAQGGIWNAESFAKALGITRPTVNRYLEFLEGSFMVRVLAPFHQNIKKRLVKSPKVFIRDTGLLHALTGVTTMDSLINQLLVGPSWEGFVIQQIIATLREEYEYYFYRTHQGAECDLLLVRNGVVKTAIEIKNTLSPKLSKGMQISMEDTEAEKGVIICRIEDGYPLSEKVRAMGLKEFLRGL</sequence>
<dbReference type="PANTHER" id="PTHR43566:SF2">
    <property type="entry name" value="DUF4143 DOMAIN-CONTAINING PROTEIN"/>
    <property type="match status" value="1"/>
</dbReference>
<dbReference type="STRING" id="279824.SAMN03080617_03456"/>
<dbReference type="InterPro" id="IPR041682">
    <property type="entry name" value="AAA_14"/>
</dbReference>
<keyword evidence="4" id="KW-1185">Reference proteome</keyword>
<feature type="domain" description="AAA" evidence="1">
    <location>
        <begin position="19"/>
        <end position="136"/>
    </location>
</feature>
<dbReference type="Pfam" id="PF13635">
    <property type="entry name" value="DUF4143"/>
    <property type="match status" value="1"/>
</dbReference>
<feature type="domain" description="DUF4143" evidence="2">
    <location>
        <begin position="175"/>
        <end position="331"/>
    </location>
</feature>
<protein>
    <recommendedName>
        <fullName evidence="5">AAA+ ATPase domain-containing protein</fullName>
    </recommendedName>
</protein>
<accession>A0A1G5ZBE2</accession>
<evidence type="ECO:0000313" key="3">
    <source>
        <dbReference type="EMBL" id="SDA91817.1"/>
    </source>
</evidence>
<dbReference type="SUPFAM" id="SSF52540">
    <property type="entry name" value="P-loop containing nucleoside triphosphate hydrolases"/>
    <property type="match status" value="1"/>
</dbReference>
<dbReference type="Proteomes" id="UP000198756">
    <property type="component" value="Unassembled WGS sequence"/>
</dbReference>
<dbReference type="InterPro" id="IPR027417">
    <property type="entry name" value="P-loop_NTPase"/>
</dbReference>
<dbReference type="PANTHER" id="PTHR43566">
    <property type="entry name" value="CONSERVED PROTEIN"/>
    <property type="match status" value="1"/>
</dbReference>
<organism evidence="3 4">
    <name type="scientific">Algoriphagus alkaliphilus</name>
    <dbReference type="NCBI Taxonomy" id="279824"/>
    <lineage>
        <taxon>Bacteria</taxon>
        <taxon>Pseudomonadati</taxon>
        <taxon>Bacteroidota</taxon>
        <taxon>Cytophagia</taxon>
        <taxon>Cytophagales</taxon>
        <taxon>Cyclobacteriaceae</taxon>
        <taxon>Algoriphagus</taxon>
    </lineage>
</organism>
<evidence type="ECO:0000313" key="4">
    <source>
        <dbReference type="Proteomes" id="UP000198756"/>
    </source>
</evidence>
<dbReference type="InterPro" id="IPR025420">
    <property type="entry name" value="DUF4143"/>
</dbReference>
<evidence type="ECO:0000259" key="2">
    <source>
        <dbReference type="Pfam" id="PF13635"/>
    </source>
</evidence>
<dbReference type="Gene3D" id="3.40.50.300">
    <property type="entry name" value="P-loop containing nucleotide triphosphate hydrolases"/>
    <property type="match status" value="1"/>
</dbReference>
<dbReference type="EMBL" id="FMXE01000030">
    <property type="protein sequence ID" value="SDA91817.1"/>
    <property type="molecule type" value="Genomic_DNA"/>
</dbReference>
<evidence type="ECO:0008006" key="5">
    <source>
        <dbReference type="Google" id="ProtNLM"/>
    </source>
</evidence>
<reference evidence="4" key="1">
    <citation type="submission" date="2016-10" db="EMBL/GenBank/DDBJ databases">
        <authorList>
            <person name="Varghese N."/>
            <person name="Submissions S."/>
        </authorList>
    </citation>
    <scope>NUCLEOTIDE SEQUENCE [LARGE SCALE GENOMIC DNA]</scope>
    <source>
        <strain evidence="4">DSM 22703</strain>
    </source>
</reference>
<gene>
    <name evidence="3" type="ORF">SAMN03080617_03456</name>
</gene>
<dbReference type="AlphaFoldDB" id="A0A1G5ZBE2"/>
<evidence type="ECO:0000259" key="1">
    <source>
        <dbReference type="Pfam" id="PF13173"/>
    </source>
</evidence>
<name>A0A1G5ZBE2_9BACT</name>
<proteinExistence type="predicted"/>
<dbReference type="Pfam" id="PF13173">
    <property type="entry name" value="AAA_14"/>
    <property type="match status" value="1"/>
</dbReference>
<dbReference type="OrthoDB" id="9778168at2"/>
<dbReference type="RefSeq" id="WP_092732658.1">
    <property type="nucleotide sequence ID" value="NZ_FMXE01000030.1"/>
</dbReference>